<accession>A0A2R2MPN3</accession>
<evidence type="ECO:0000313" key="4">
    <source>
        <dbReference type="RefSeq" id="XP_023932195.1"/>
    </source>
</evidence>
<protein>
    <submittedName>
        <fullName evidence="4">Ankyrin repeat and SOCS box protein 1</fullName>
    </submittedName>
</protein>
<proteinExistence type="predicted"/>
<dbReference type="Gene3D" id="1.25.40.20">
    <property type="entry name" value="Ankyrin repeat-containing domain"/>
    <property type="match status" value="1"/>
</dbReference>
<dbReference type="FunFam" id="1.10.750.20:FF:000001">
    <property type="entry name" value="Ankyrin repeat and SOCS box containing 1"/>
    <property type="match status" value="1"/>
</dbReference>
<dbReference type="Pfam" id="PF00023">
    <property type="entry name" value="Ank"/>
    <property type="match status" value="1"/>
</dbReference>
<sequence>MTTTLLEAGCNIDNVNGSGITPVQVAVEEGNFRILRLLLWWGCNLRACENISYVIMKCCIQHRDRHPHAELQPIFVICKFQDVRLMKLLLQCYHQLPYNLIHAVHDVLTIGFGPNSMFNQRVNEEMVQILRDAMTEARPLKDLCRGAIRKALGVRPFSKIDDLPVPNSMKNYILMTEELGKDLPQEDEIIERDDMFESYEVPPTEE</sequence>
<dbReference type="Gene3D" id="1.10.750.20">
    <property type="entry name" value="SOCS box"/>
    <property type="match status" value="1"/>
</dbReference>
<dbReference type="SUPFAM" id="SSF48403">
    <property type="entry name" value="Ankyrin repeat"/>
    <property type="match status" value="1"/>
</dbReference>
<dbReference type="InterPro" id="IPR036036">
    <property type="entry name" value="SOCS_box-like_dom_sf"/>
</dbReference>
<dbReference type="CDD" id="cd03716">
    <property type="entry name" value="SOCS_ASB_like"/>
    <property type="match status" value="1"/>
</dbReference>
<dbReference type="InterPro" id="IPR001496">
    <property type="entry name" value="SOCS_box"/>
</dbReference>
<name>A0A2R2MPN3_LINAN</name>
<dbReference type="Pfam" id="PF07525">
    <property type="entry name" value="SOCS_box"/>
    <property type="match status" value="1"/>
</dbReference>
<dbReference type="PROSITE" id="PS50088">
    <property type="entry name" value="ANK_REPEAT"/>
    <property type="match status" value="1"/>
</dbReference>
<dbReference type="PROSITE" id="PS50225">
    <property type="entry name" value="SOCS"/>
    <property type="match status" value="1"/>
</dbReference>
<keyword evidence="3" id="KW-1185">Reference proteome</keyword>
<dbReference type="InParanoid" id="A0A2R2MPN3"/>
<dbReference type="SUPFAM" id="SSF158235">
    <property type="entry name" value="SOCS box-like"/>
    <property type="match status" value="1"/>
</dbReference>
<dbReference type="Proteomes" id="UP000085678">
    <property type="component" value="Unplaced"/>
</dbReference>
<dbReference type="GO" id="GO:0035556">
    <property type="term" value="P:intracellular signal transduction"/>
    <property type="evidence" value="ECO:0007669"/>
    <property type="project" value="InterPro"/>
</dbReference>
<dbReference type="SMART" id="SM00253">
    <property type="entry name" value="SOCS"/>
    <property type="match status" value="1"/>
</dbReference>
<dbReference type="OrthoDB" id="6074395at2759"/>
<dbReference type="AlphaFoldDB" id="A0A2R2MPN3"/>
<organism evidence="3 4">
    <name type="scientific">Lingula anatina</name>
    <name type="common">Brachiopod</name>
    <name type="synonym">Lingula unguis</name>
    <dbReference type="NCBI Taxonomy" id="7574"/>
    <lineage>
        <taxon>Eukaryota</taxon>
        <taxon>Metazoa</taxon>
        <taxon>Spiralia</taxon>
        <taxon>Lophotrochozoa</taxon>
        <taxon>Brachiopoda</taxon>
        <taxon>Linguliformea</taxon>
        <taxon>Lingulata</taxon>
        <taxon>Lingulida</taxon>
        <taxon>Linguloidea</taxon>
        <taxon>Lingulidae</taxon>
        <taxon>Lingula</taxon>
    </lineage>
</organism>
<dbReference type="GeneID" id="106155584"/>
<evidence type="ECO:0000259" key="2">
    <source>
        <dbReference type="PROSITE" id="PS50225"/>
    </source>
</evidence>
<dbReference type="PROSITE" id="PS50297">
    <property type="entry name" value="ANK_REP_REGION"/>
    <property type="match status" value="1"/>
</dbReference>
<feature type="domain" description="SOCS box" evidence="2">
    <location>
        <begin position="135"/>
        <end position="173"/>
    </location>
</feature>
<dbReference type="KEGG" id="lak:106155584"/>
<dbReference type="InterPro" id="IPR036770">
    <property type="entry name" value="Ankyrin_rpt-contain_sf"/>
</dbReference>
<dbReference type="RefSeq" id="XP_023932195.1">
    <property type="nucleotide sequence ID" value="XM_024076427.1"/>
</dbReference>
<evidence type="ECO:0000256" key="1">
    <source>
        <dbReference type="PROSITE-ProRule" id="PRU00023"/>
    </source>
</evidence>
<gene>
    <name evidence="4" type="primary">LOC106155584</name>
</gene>
<reference evidence="4" key="1">
    <citation type="submission" date="2025-08" db="UniProtKB">
        <authorList>
            <consortium name="RefSeq"/>
        </authorList>
    </citation>
    <scope>IDENTIFICATION</scope>
    <source>
        <tissue evidence="4">Gonads</tissue>
    </source>
</reference>
<dbReference type="SMART" id="SM00969">
    <property type="entry name" value="SOCS_box"/>
    <property type="match status" value="1"/>
</dbReference>
<dbReference type="InterPro" id="IPR002110">
    <property type="entry name" value="Ankyrin_rpt"/>
</dbReference>
<feature type="repeat" description="ANK" evidence="1">
    <location>
        <begin position="18"/>
        <end position="50"/>
    </location>
</feature>
<evidence type="ECO:0000313" key="3">
    <source>
        <dbReference type="Proteomes" id="UP000085678"/>
    </source>
</evidence>
<keyword evidence="1" id="KW-0040">ANK repeat</keyword>